<feature type="region of interest" description="Disordered" evidence="4">
    <location>
        <begin position="201"/>
        <end position="256"/>
    </location>
</feature>
<dbReference type="EMBL" id="BMDW01000024">
    <property type="protein sequence ID" value="GGA58783.1"/>
    <property type="molecule type" value="Genomic_DNA"/>
</dbReference>
<evidence type="ECO:0000256" key="2">
    <source>
        <dbReference type="ARBA" id="ARBA00022670"/>
    </source>
</evidence>
<dbReference type="Pfam" id="PF04586">
    <property type="entry name" value="Peptidase_S78"/>
    <property type="match status" value="1"/>
</dbReference>
<gene>
    <name evidence="6" type="ORF">GCM10011395_31310</name>
</gene>
<keyword evidence="2" id="KW-0645">Protease</keyword>
<name>A0ABQ1H4X6_9SPHN</name>
<evidence type="ECO:0000259" key="5">
    <source>
        <dbReference type="Pfam" id="PF04586"/>
    </source>
</evidence>
<keyword evidence="1" id="KW-1188">Viral release from host cell</keyword>
<dbReference type="InterPro" id="IPR054613">
    <property type="entry name" value="Peptidase_S78_dom"/>
</dbReference>
<organism evidence="6 7">
    <name type="scientific">Sphingomonas psychrolutea</name>
    <dbReference type="NCBI Taxonomy" id="1259676"/>
    <lineage>
        <taxon>Bacteria</taxon>
        <taxon>Pseudomonadati</taxon>
        <taxon>Pseudomonadota</taxon>
        <taxon>Alphaproteobacteria</taxon>
        <taxon>Sphingomonadales</taxon>
        <taxon>Sphingomonadaceae</taxon>
        <taxon>Sphingomonas</taxon>
    </lineage>
</organism>
<protein>
    <recommendedName>
        <fullName evidence="5">Prohead serine protease domain-containing protein</fullName>
    </recommendedName>
</protein>
<sequence length="256" mass="26583">MKMFGRKAAGREESRPALEFRRARFACGAVGDVPLNYEGQMRALYLRNAIAQRAVRMIADAVGDAPLSAAPEVLALVQARSAGQALTATVAGHLLLHGKPLPFRGGVGGGASPRPANVEFAARPHPNPSPEGEGLRFAGYAAVFDTVDRGGDVIRAGAFGAAPAPVPLLWHHHGQPIGAIERIAPDARGLRVIGRIDDRRGRDRRASVHGGTARECGSAGAAGGRGDLARMSRRAGRPAVPGGDGGAAARRARDNV</sequence>
<evidence type="ECO:0000256" key="1">
    <source>
        <dbReference type="ARBA" id="ARBA00022612"/>
    </source>
</evidence>
<keyword evidence="3" id="KW-0378">Hydrolase</keyword>
<evidence type="ECO:0000313" key="7">
    <source>
        <dbReference type="Proteomes" id="UP000618591"/>
    </source>
</evidence>
<reference evidence="7" key="1">
    <citation type="journal article" date="2019" name="Int. J. Syst. Evol. Microbiol.">
        <title>The Global Catalogue of Microorganisms (GCM) 10K type strain sequencing project: providing services to taxonomists for standard genome sequencing and annotation.</title>
        <authorList>
            <consortium name="The Broad Institute Genomics Platform"/>
            <consortium name="The Broad Institute Genome Sequencing Center for Infectious Disease"/>
            <person name="Wu L."/>
            <person name="Ma J."/>
        </authorList>
    </citation>
    <scope>NUCLEOTIDE SEQUENCE [LARGE SCALE GENOMIC DNA]</scope>
    <source>
        <strain evidence="7">CGMCC 1.10106</strain>
    </source>
</reference>
<keyword evidence="7" id="KW-1185">Reference proteome</keyword>
<evidence type="ECO:0000256" key="3">
    <source>
        <dbReference type="ARBA" id="ARBA00022801"/>
    </source>
</evidence>
<evidence type="ECO:0000313" key="6">
    <source>
        <dbReference type="EMBL" id="GGA58783.1"/>
    </source>
</evidence>
<evidence type="ECO:0000256" key="4">
    <source>
        <dbReference type="SAM" id="MobiDB-lite"/>
    </source>
</evidence>
<feature type="domain" description="Prohead serine protease" evidence="5">
    <location>
        <begin position="133"/>
        <end position="205"/>
    </location>
</feature>
<comment type="caution">
    <text evidence="6">The sequence shown here is derived from an EMBL/GenBank/DDBJ whole genome shotgun (WGS) entry which is preliminary data.</text>
</comment>
<dbReference type="SUPFAM" id="SSF50789">
    <property type="entry name" value="Herpes virus serine proteinase, assemblin"/>
    <property type="match status" value="1"/>
</dbReference>
<proteinExistence type="predicted"/>
<dbReference type="Proteomes" id="UP000618591">
    <property type="component" value="Unassembled WGS sequence"/>
</dbReference>
<accession>A0ABQ1H4X6</accession>